<evidence type="ECO:0000256" key="5">
    <source>
        <dbReference type="ARBA" id="ARBA00023237"/>
    </source>
</evidence>
<feature type="domain" description="RagB/SusD" evidence="6">
    <location>
        <begin position="350"/>
        <end position="503"/>
    </location>
</feature>
<dbReference type="Gene3D" id="1.25.40.390">
    <property type="match status" value="1"/>
</dbReference>
<evidence type="ECO:0000256" key="3">
    <source>
        <dbReference type="ARBA" id="ARBA00022729"/>
    </source>
</evidence>
<comment type="similarity">
    <text evidence="2">Belongs to the SusD family.</text>
</comment>
<keyword evidence="4" id="KW-0472">Membrane</keyword>
<gene>
    <name evidence="8" type="ORF">GCM10011386_24330</name>
</gene>
<dbReference type="InterPro" id="IPR011990">
    <property type="entry name" value="TPR-like_helical_dom_sf"/>
</dbReference>
<dbReference type="InterPro" id="IPR012944">
    <property type="entry name" value="SusD_RagB_dom"/>
</dbReference>
<proteinExistence type="inferred from homology"/>
<dbReference type="CDD" id="cd08977">
    <property type="entry name" value="SusD"/>
    <property type="match status" value="1"/>
</dbReference>
<evidence type="ECO:0000256" key="2">
    <source>
        <dbReference type="ARBA" id="ARBA00006275"/>
    </source>
</evidence>
<organism evidence="8 9">
    <name type="scientific">Parapedobacter defluvii</name>
    <dbReference type="NCBI Taxonomy" id="2045106"/>
    <lineage>
        <taxon>Bacteria</taxon>
        <taxon>Pseudomonadati</taxon>
        <taxon>Bacteroidota</taxon>
        <taxon>Sphingobacteriia</taxon>
        <taxon>Sphingobacteriales</taxon>
        <taxon>Sphingobacteriaceae</taxon>
        <taxon>Parapedobacter</taxon>
    </lineage>
</organism>
<dbReference type="Proteomes" id="UP000597338">
    <property type="component" value="Unassembled WGS sequence"/>
</dbReference>
<evidence type="ECO:0000313" key="8">
    <source>
        <dbReference type="EMBL" id="GGC31420.1"/>
    </source>
</evidence>
<keyword evidence="5" id="KW-0998">Cell outer membrane</keyword>
<keyword evidence="9" id="KW-1185">Reference proteome</keyword>
<accession>A0ABQ1LXU5</accession>
<evidence type="ECO:0000313" key="9">
    <source>
        <dbReference type="Proteomes" id="UP000597338"/>
    </source>
</evidence>
<comment type="subcellular location">
    <subcellularLocation>
        <location evidence="1">Cell outer membrane</location>
    </subcellularLocation>
</comment>
<dbReference type="RefSeq" id="WP_188751047.1">
    <property type="nucleotide sequence ID" value="NZ_BMIK01000007.1"/>
</dbReference>
<feature type="domain" description="SusD-like N-terminal" evidence="7">
    <location>
        <begin position="83"/>
        <end position="232"/>
    </location>
</feature>
<protein>
    <submittedName>
        <fullName evidence="8">Membrane protein</fullName>
    </submittedName>
</protein>
<reference evidence="9" key="1">
    <citation type="journal article" date="2019" name="Int. J. Syst. Evol. Microbiol.">
        <title>The Global Catalogue of Microorganisms (GCM) 10K type strain sequencing project: providing services to taxonomists for standard genome sequencing and annotation.</title>
        <authorList>
            <consortium name="The Broad Institute Genomics Platform"/>
            <consortium name="The Broad Institute Genome Sequencing Center for Infectious Disease"/>
            <person name="Wu L."/>
            <person name="Ma J."/>
        </authorList>
    </citation>
    <scope>NUCLEOTIDE SEQUENCE [LARGE SCALE GENOMIC DNA]</scope>
    <source>
        <strain evidence="9">CGMCC 1.15342</strain>
    </source>
</reference>
<evidence type="ECO:0000256" key="1">
    <source>
        <dbReference type="ARBA" id="ARBA00004442"/>
    </source>
</evidence>
<evidence type="ECO:0000256" key="4">
    <source>
        <dbReference type="ARBA" id="ARBA00023136"/>
    </source>
</evidence>
<evidence type="ECO:0000259" key="6">
    <source>
        <dbReference type="Pfam" id="PF07980"/>
    </source>
</evidence>
<keyword evidence="3" id="KW-0732">Signal</keyword>
<sequence length="503" mass="56292">MNALTTQLRIALLSACLCTACGDFLDEVPKSTVTSENYYKTREDAIAATDAIYDYLISGYAPGGLWDENFGGLFFNDFWELPELMSDNMTSKQSSVDFVSTSNFQIDAFNSRIRILWRDFYQTINACNTVIQKVPDIPMDEVLKNQLVAEARFFRALCYFELTRFFGDVPLHTAPVENVSAANIERTPTDQIYPVVLEDLAFAEANLTYADRLGFGRPYARSASALLARVYLTLGVKQSNTTYLTQAVEKADLVIPEFPLFSGPTGYADIFKLSNRFKGEHIWEVNFNATLSQGWKGNQFLVRLLPQMDTGKGGPANGQGYDAATAALYSAFDPMDARRDVTLFKSFTYSDNTTENFSDPYFCKYWDRVAEPNGNESDATYPYLRTAEMYLIKAEALNELNNGPNGEAKAALNAIRHRAGLGDTPAGNYADFKKAVLAERRLEFAGEGHRWHDLVRMCTLEELSTLVKAAKPNAQPKAANLLFPIPQRERDITNGKLTQNEGY</sequence>
<dbReference type="SUPFAM" id="SSF48452">
    <property type="entry name" value="TPR-like"/>
    <property type="match status" value="1"/>
</dbReference>
<dbReference type="InterPro" id="IPR033985">
    <property type="entry name" value="SusD-like_N"/>
</dbReference>
<evidence type="ECO:0000259" key="7">
    <source>
        <dbReference type="Pfam" id="PF14322"/>
    </source>
</evidence>
<dbReference type="Pfam" id="PF07980">
    <property type="entry name" value="SusD_RagB"/>
    <property type="match status" value="1"/>
</dbReference>
<dbReference type="Pfam" id="PF14322">
    <property type="entry name" value="SusD-like_3"/>
    <property type="match status" value="1"/>
</dbReference>
<dbReference type="EMBL" id="BMIK01000007">
    <property type="protein sequence ID" value="GGC31420.1"/>
    <property type="molecule type" value="Genomic_DNA"/>
</dbReference>
<comment type="caution">
    <text evidence="8">The sequence shown here is derived from an EMBL/GenBank/DDBJ whole genome shotgun (WGS) entry which is preliminary data.</text>
</comment>
<name>A0ABQ1LXU5_9SPHI</name>